<accession>A0AAV9VNB8</accession>
<feature type="region of interest" description="Disordered" evidence="1">
    <location>
        <begin position="312"/>
        <end position="331"/>
    </location>
</feature>
<sequence>MFFNINQIPALLPLCLHITLISGQRPHEVEQKERTTISGNEFPIAVYHDPRGQVLSLQGPQAFSRPTRSQTKGPNGVLQLVGKEGPVTSSLPTLSGFDQLRSDFIRGGIRVAPIPSEREITAVLIPISSKHPMSVATFKVSIRTIGQDIARRQEERQPIYITTPPDPPTSVSLGCCATPTSWTTWTTWTKLLGHEDLVPLIVIEAAPRREVGSPIRLIYKSGRYQTPGRDPDRSRPTQAPLIPLASPLEMGRRSSDKSIEVIVAEPLLVARLRAEGLDTGSDAEGRLQKDQGEGKIDSYFLVAKPKRTVNVKNRRRKQKQRRRLKARANKI</sequence>
<evidence type="ECO:0000256" key="2">
    <source>
        <dbReference type="SAM" id="SignalP"/>
    </source>
</evidence>
<reference evidence="3 4" key="1">
    <citation type="submission" date="2019-10" db="EMBL/GenBank/DDBJ databases">
        <authorList>
            <person name="Palmer J.M."/>
        </authorList>
    </citation>
    <scope>NUCLEOTIDE SEQUENCE [LARGE SCALE GENOMIC DNA]</scope>
    <source>
        <strain evidence="3 4">TWF730</strain>
    </source>
</reference>
<dbReference type="Proteomes" id="UP001373714">
    <property type="component" value="Unassembled WGS sequence"/>
</dbReference>
<feature type="chain" id="PRO_5043956584" description="Mitochondrial mRNA-processing protein COX24 C-terminal domain-containing protein" evidence="2">
    <location>
        <begin position="24"/>
        <end position="331"/>
    </location>
</feature>
<gene>
    <name evidence="3" type="ORF">TWF730_000090</name>
</gene>
<keyword evidence="2" id="KW-0732">Signal</keyword>
<comment type="caution">
    <text evidence="3">The sequence shown here is derived from an EMBL/GenBank/DDBJ whole genome shotgun (WGS) entry which is preliminary data.</text>
</comment>
<organism evidence="3 4">
    <name type="scientific">Orbilia blumenaviensis</name>
    <dbReference type="NCBI Taxonomy" id="1796055"/>
    <lineage>
        <taxon>Eukaryota</taxon>
        <taxon>Fungi</taxon>
        <taxon>Dikarya</taxon>
        <taxon>Ascomycota</taxon>
        <taxon>Pezizomycotina</taxon>
        <taxon>Orbiliomycetes</taxon>
        <taxon>Orbiliales</taxon>
        <taxon>Orbiliaceae</taxon>
        <taxon>Orbilia</taxon>
    </lineage>
</organism>
<evidence type="ECO:0000313" key="3">
    <source>
        <dbReference type="EMBL" id="KAK6362635.1"/>
    </source>
</evidence>
<evidence type="ECO:0000313" key="4">
    <source>
        <dbReference type="Proteomes" id="UP001373714"/>
    </source>
</evidence>
<feature type="signal peptide" evidence="2">
    <location>
        <begin position="1"/>
        <end position="23"/>
    </location>
</feature>
<feature type="region of interest" description="Disordered" evidence="1">
    <location>
        <begin position="222"/>
        <end position="241"/>
    </location>
</feature>
<dbReference type="AlphaFoldDB" id="A0AAV9VNB8"/>
<proteinExistence type="predicted"/>
<dbReference type="EMBL" id="JAVHNS010000001">
    <property type="protein sequence ID" value="KAK6362635.1"/>
    <property type="molecule type" value="Genomic_DNA"/>
</dbReference>
<evidence type="ECO:0000256" key="1">
    <source>
        <dbReference type="SAM" id="MobiDB-lite"/>
    </source>
</evidence>
<keyword evidence="4" id="KW-1185">Reference proteome</keyword>
<name>A0AAV9VNB8_9PEZI</name>
<evidence type="ECO:0008006" key="5">
    <source>
        <dbReference type="Google" id="ProtNLM"/>
    </source>
</evidence>
<protein>
    <recommendedName>
        <fullName evidence="5">Mitochondrial mRNA-processing protein COX24 C-terminal domain-containing protein</fullName>
    </recommendedName>
</protein>